<dbReference type="InterPro" id="IPR036390">
    <property type="entry name" value="WH_DNA-bd_sf"/>
</dbReference>
<dbReference type="InterPro" id="IPR050950">
    <property type="entry name" value="HTH-type_LysR_regulators"/>
</dbReference>
<dbReference type="Gene3D" id="1.10.10.10">
    <property type="entry name" value="Winged helix-like DNA-binding domain superfamily/Winged helix DNA-binding domain"/>
    <property type="match status" value="1"/>
</dbReference>
<dbReference type="Pfam" id="PF03466">
    <property type="entry name" value="LysR_substrate"/>
    <property type="match status" value="1"/>
</dbReference>
<protein>
    <submittedName>
        <fullName evidence="6">LysR family transcriptional regulator</fullName>
    </submittedName>
</protein>
<gene>
    <name evidence="6" type="ORF">R4Z09_18610</name>
</gene>
<comment type="similarity">
    <text evidence="1">Belongs to the LysR transcriptional regulatory family.</text>
</comment>
<dbReference type="PROSITE" id="PS50931">
    <property type="entry name" value="HTH_LYSR"/>
    <property type="match status" value="1"/>
</dbReference>
<evidence type="ECO:0000256" key="1">
    <source>
        <dbReference type="ARBA" id="ARBA00009437"/>
    </source>
</evidence>
<dbReference type="Pfam" id="PF00126">
    <property type="entry name" value="HTH_1"/>
    <property type="match status" value="1"/>
</dbReference>
<keyword evidence="2" id="KW-0805">Transcription regulation</keyword>
<evidence type="ECO:0000313" key="7">
    <source>
        <dbReference type="Proteomes" id="UP001357223"/>
    </source>
</evidence>
<evidence type="ECO:0000313" key="6">
    <source>
        <dbReference type="EMBL" id="WVX79310.1"/>
    </source>
</evidence>
<sequence>MHIEQIEYIVEVAKVGSISKAAENLHVSVSTISQSITSFEERYSVQLFKRSRLGTIPTDQGKKVINKAFDVYLKLIELERETQNHHDSTNNQLSIVSSPSILLTYLPDTIPVFQKKYPNVDITIKEHLNILEILKQNETDIGFISLNEVHWIEWAAQYKNNFYFDTLSQGRLCACVSKDSPLAFKDSITPEELLDQNHVVYSSTKHVYENISQQYGPLKILYDTYNTEILKKSVQSGIAVTLLSDIIMKDDPSVKNGEIIPIPLTNYEKANLTYGIVRSKKRNFSSQARDFIKTMRDQIEK</sequence>
<dbReference type="EMBL" id="CP137640">
    <property type="protein sequence ID" value="WVX79310.1"/>
    <property type="molecule type" value="Genomic_DNA"/>
</dbReference>
<dbReference type="InterPro" id="IPR036388">
    <property type="entry name" value="WH-like_DNA-bd_sf"/>
</dbReference>
<reference evidence="6 7" key="1">
    <citation type="submission" date="2023-10" db="EMBL/GenBank/DDBJ databases">
        <title>Niallia locisalis sp.nov. isolated from a salt pond sample.</title>
        <authorList>
            <person name="Li X.-J."/>
            <person name="Dong L."/>
        </authorList>
    </citation>
    <scope>NUCLEOTIDE SEQUENCE [LARGE SCALE GENOMIC DNA]</scope>
    <source>
        <strain evidence="6 7">DSM 29761</strain>
    </source>
</reference>
<accession>A0ABZ2CBL4</accession>
<evidence type="ECO:0000256" key="3">
    <source>
        <dbReference type="ARBA" id="ARBA00023125"/>
    </source>
</evidence>
<feature type="domain" description="HTH lysR-type" evidence="5">
    <location>
        <begin position="1"/>
        <end position="58"/>
    </location>
</feature>
<dbReference type="PANTHER" id="PTHR30419">
    <property type="entry name" value="HTH-TYPE TRANSCRIPTIONAL REGULATOR YBHD"/>
    <property type="match status" value="1"/>
</dbReference>
<evidence type="ECO:0000259" key="5">
    <source>
        <dbReference type="PROSITE" id="PS50931"/>
    </source>
</evidence>
<dbReference type="SUPFAM" id="SSF53850">
    <property type="entry name" value="Periplasmic binding protein-like II"/>
    <property type="match status" value="1"/>
</dbReference>
<evidence type="ECO:0000256" key="2">
    <source>
        <dbReference type="ARBA" id="ARBA00023015"/>
    </source>
</evidence>
<dbReference type="Gene3D" id="3.40.190.290">
    <property type="match status" value="1"/>
</dbReference>
<dbReference type="SUPFAM" id="SSF46785">
    <property type="entry name" value="Winged helix' DNA-binding domain"/>
    <property type="match status" value="1"/>
</dbReference>
<keyword evidence="3" id="KW-0238">DNA-binding</keyword>
<dbReference type="InterPro" id="IPR000847">
    <property type="entry name" value="LysR_HTH_N"/>
</dbReference>
<dbReference type="Proteomes" id="UP001357223">
    <property type="component" value="Chromosome"/>
</dbReference>
<dbReference type="InterPro" id="IPR005119">
    <property type="entry name" value="LysR_subst-bd"/>
</dbReference>
<dbReference type="PANTHER" id="PTHR30419:SF8">
    <property type="entry name" value="NITROGEN ASSIMILATION TRANSCRIPTIONAL ACTIVATOR-RELATED"/>
    <property type="match status" value="1"/>
</dbReference>
<dbReference type="CDD" id="cd05466">
    <property type="entry name" value="PBP2_LTTR_substrate"/>
    <property type="match status" value="1"/>
</dbReference>
<proteinExistence type="inferred from homology"/>
<name>A0ABZ2CBL4_9BACI</name>
<evidence type="ECO:0000256" key="4">
    <source>
        <dbReference type="ARBA" id="ARBA00023163"/>
    </source>
</evidence>
<dbReference type="RefSeq" id="WP_338448244.1">
    <property type="nucleotide sequence ID" value="NZ_CP137640.1"/>
</dbReference>
<keyword evidence="4" id="KW-0804">Transcription</keyword>
<keyword evidence="7" id="KW-1185">Reference proteome</keyword>
<organism evidence="6 7">
    <name type="scientific">Niallia oryzisoli</name>
    <dbReference type="NCBI Taxonomy" id="1737571"/>
    <lineage>
        <taxon>Bacteria</taxon>
        <taxon>Bacillati</taxon>
        <taxon>Bacillota</taxon>
        <taxon>Bacilli</taxon>
        <taxon>Bacillales</taxon>
        <taxon>Bacillaceae</taxon>
        <taxon>Niallia</taxon>
    </lineage>
</organism>